<dbReference type="AlphaFoldDB" id="A0A251VMG5"/>
<comment type="similarity">
    <text evidence="2">Belongs to the mitochondrial carrier (TC 2.A.29) family.</text>
</comment>
<evidence type="ECO:0000256" key="3">
    <source>
        <dbReference type="ARBA" id="ARBA00022448"/>
    </source>
</evidence>
<dbReference type="GO" id="GO:0005315">
    <property type="term" value="F:phosphate transmembrane transporter activity"/>
    <property type="evidence" value="ECO:0007669"/>
    <property type="project" value="InterPro"/>
</dbReference>
<evidence type="ECO:0000256" key="7">
    <source>
        <dbReference type="ARBA" id="ARBA00023128"/>
    </source>
</evidence>
<evidence type="ECO:0000256" key="1">
    <source>
        <dbReference type="ARBA" id="ARBA00004448"/>
    </source>
</evidence>
<dbReference type="InterPro" id="IPR044677">
    <property type="entry name" value="SLC25A3/Pic2/Mir1-like"/>
</dbReference>
<dbReference type="GO" id="GO:0005743">
    <property type="term" value="C:mitochondrial inner membrane"/>
    <property type="evidence" value="ECO:0007669"/>
    <property type="project" value="UniProtKB-SubCell"/>
</dbReference>
<sequence length="69" mass="7333">MVYKYVIPTPKNESSGSFQLGVSFAGGYVAGVLCVISHPTDDLVSLLNNAKRASVGHVVKKLGVWVLLT</sequence>
<protein>
    <recommendedName>
        <fullName evidence="10">Mitochondrial carrier domain-containing protein</fullName>
    </recommendedName>
</protein>
<evidence type="ECO:0000313" key="8">
    <source>
        <dbReference type="EMBL" id="OTG36266.1"/>
    </source>
</evidence>
<dbReference type="EMBL" id="CM007890">
    <property type="protein sequence ID" value="OTG36266.1"/>
    <property type="molecule type" value="Genomic_DNA"/>
</dbReference>
<evidence type="ECO:0000256" key="5">
    <source>
        <dbReference type="ARBA" id="ARBA00022792"/>
    </source>
</evidence>
<keyword evidence="7" id="KW-0496">Mitochondrion</keyword>
<keyword evidence="3" id="KW-0813">Transport</keyword>
<dbReference type="PANTHER" id="PTHR45671">
    <property type="entry name" value="SOLUTE CARRIER FAMILY 25 (MITOCHONDRIAL CARRIER PHOSPHATE CARRIER), MEMBER 3, LIKE-RELATED-RELATED"/>
    <property type="match status" value="1"/>
</dbReference>
<evidence type="ECO:0008006" key="10">
    <source>
        <dbReference type="Google" id="ProtNLM"/>
    </source>
</evidence>
<keyword evidence="6" id="KW-1133">Transmembrane helix</keyword>
<accession>A0A251VMG5</accession>
<comment type="subcellular location">
    <subcellularLocation>
        <location evidence="1">Mitochondrion inner membrane</location>
        <topology evidence="1">Multi-pass membrane protein</topology>
    </subcellularLocation>
</comment>
<keyword evidence="5" id="KW-0999">Mitochondrion inner membrane</keyword>
<organism evidence="8 9">
    <name type="scientific">Helianthus annuus</name>
    <name type="common">Common sunflower</name>
    <dbReference type="NCBI Taxonomy" id="4232"/>
    <lineage>
        <taxon>Eukaryota</taxon>
        <taxon>Viridiplantae</taxon>
        <taxon>Streptophyta</taxon>
        <taxon>Embryophyta</taxon>
        <taxon>Tracheophyta</taxon>
        <taxon>Spermatophyta</taxon>
        <taxon>Magnoliopsida</taxon>
        <taxon>eudicotyledons</taxon>
        <taxon>Gunneridae</taxon>
        <taxon>Pentapetalae</taxon>
        <taxon>asterids</taxon>
        <taxon>campanulids</taxon>
        <taxon>Asterales</taxon>
        <taxon>Asteraceae</taxon>
        <taxon>Asteroideae</taxon>
        <taxon>Heliantheae alliance</taxon>
        <taxon>Heliantheae</taxon>
        <taxon>Helianthus</taxon>
    </lineage>
</organism>
<dbReference type="InParanoid" id="A0A251VMG5"/>
<evidence type="ECO:0000256" key="2">
    <source>
        <dbReference type="ARBA" id="ARBA00006375"/>
    </source>
</evidence>
<reference evidence="9" key="1">
    <citation type="journal article" date="2017" name="Nature">
        <title>The sunflower genome provides insights into oil metabolism, flowering and Asterid evolution.</title>
        <authorList>
            <person name="Badouin H."/>
            <person name="Gouzy J."/>
            <person name="Grassa C.J."/>
            <person name="Murat F."/>
            <person name="Staton S.E."/>
            <person name="Cottret L."/>
            <person name="Lelandais-Briere C."/>
            <person name="Owens G.L."/>
            <person name="Carrere S."/>
            <person name="Mayjonade B."/>
            <person name="Legrand L."/>
            <person name="Gill N."/>
            <person name="Kane N.C."/>
            <person name="Bowers J.E."/>
            <person name="Hubner S."/>
            <person name="Bellec A."/>
            <person name="Berard A."/>
            <person name="Berges H."/>
            <person name="Blanchet N."/>
            <person name="Boniface M.C."/>
            <person name="Brunel D."/>
            <person name="Catrice O."/>
            <person name="Chaidir N."/>
            <person name="Claudel C."/>
            <person name="Donnadieu C."/>
            <person name="Faraut T."/>
            <person name="Fievet G."/>
            <person name="Helmstetter N."/>
            <person name="King M."/>
            <person name="Knapp S.J."/>
            <person name="Lai Z."/>
            <person name="Le Paslier M.C."/>
            <person name="Lippi Y."/>
            <person name="Lorenzon L."/>
            <person name="Mandel J.R."/>
            <person name="Marage G."/>
            <person name="Marchand G."/>
            <person name="Marquand E."/>
            <person name="Bret-Mestries E."/>
            <person name="Morien E."/>
            <person name="Nambeesan S."/>
            <person name="Nguyen T."/>
            <person name="Pegot-Espagnet P."/>
            <person name="Pouilly N."/>
            <person name="Raftis F."/>
            <person name="Sallet E."/>
            <person name="Schiex T."/>
            <person name="Thomas J."/>
            <person name="Vandecasteele C."/>
            <person name="Vares D."/>
            <person name="Vear F."/>
            <person name="Vautrin S."/>
            <person name="Crespi M."/>
            <person name="Mangin B."/>
            <person name="Burke J.M."/>
            <person name="Salse J."/>
            <person name="Munos S."/>
            <person name="Vincourt P."/>
            <person name="Rieseberg L.H."/>
            <person name="Langlade N.B."/>
        </authorList>
    </citation>
    <scope>NUCLEOTIDE SEQUENCE [LARGE SCALE GENOMIC DNA]</scope>
    <source>
        <strain evidence="9">cv. SF193</strain>
    </source>
</reference>
<gene>
    <name evidence="8" type="ORF">HannXRQ_Chr01g0005721</name>
</gene>
<keyword evidence="6" id="KW-0812">Transmembrane</keyword>
<keyword evidence="4" id="KW-0677">Repeat</keyword>
<dbReference type="STRING" id="4232.A0A251VMG5"/>
<keyword evidence="9" id="KW-1185">Reference proteome</keyword>
<dbReference type="PANTHER" id="PTHR45671:SF10">
    <property type="entry name" value="SOLUTE CARRIER FAMILY 25 MEMBER 3"/>
    <property type="match status" value="1"/>
</dbReference>
<name>A0A251VMG5_HELAN</name>
<evidence type="ECO:0000313" key="9">
    <source>
        <dbReference type="Proteomes" id="UP000215914"/>
    </source>
</evidence>
<evidence type="ECO:0000256" key="6">
    <source>
        <dbReference type="ARBA" id="ARBA00022989"/>
    </source>
</evidence>
<dbReference type="OMA" id="VYKYVIP"/>
<keyword evidence="6" id="KW-0472">Membrane</keyword>
<evidence type="ECO:0000256" key="4">
    <source>
        <dbReference type="ARBA" id="ARBA00022737"/>
    </source>
</evidence>
<dbReference type="Proteomes" id="UP000215914">
    <property type="component" value="Chromosome 1"/>
</dbReference>
<proteinExistence type="inferred from homology"/>
<dbReference type="GO" id="GO:1990547">
    <property type="term" value="P:mitochondrial phosphate ion transmembrane transport"/>
    <property type="evidence" value="ECO:0007669"/>
    <property type="project" value="InterPro"/>
</dbReference>